<dbReference type="RefSeq" id="WP_090366608.1">
    <property type="nucleotide sequence ID" value="NZ_FNEM01000013.1"/>
</dbReference>
<keyword evidence="1" id="KW-0812">Transmembrane</keyword>
<name>A0A1G8WKD1_9GAMM</name>
<reference evidence="3" key="1">
    <citation type="submission" date="2016-10" db="EMBL/GenBank/DDBJ databases">
        <authorList>
            <person name="Varghese N."/>
            <person name="Submissions S."/>
        </authorList>
    </citation>
    <scope>NUCLEOTIDE SEQUENCE [LARGE SCALE GENOMIC DNA]</scope>
    <source>
        <strain evidence="3">DSM 23317</strain>
    </source>
</reference>
<evidence type="ECO:0000313" key="3">
    <source>
        <dbReference type="Proteomes" id="UP000199527"/>
    </source>
</evidence>
<evidence type="ECO:0000313" key="2">
    <source>
        <dbReference type="EMBL" id="SDJ78641.1"/>
    </source>
</evidence>
<sequence length="143" mass="16330">MTHIFCHPDEVKSRTQLELPLLAGAGLATFAFPFWIDTTHWMLFLFCLAISAGCLKMSYHLIRLIPFLDSEIQIDRVGFTITGSDGSFTRHLWQEVEDARYDAVSQTVVVEDAMHRPLLVVSEQINDFAELEKAIRSYALIRL</sequence>
<gene>
    <name evidence="2" type="ORF">SAMN04488540_11390</name>
</gene>
<dbReference type="EMBL" id="FNEM01000013">
    <property type="protein sequence ID" value="SDJ78641.1"/>
    <property type="molecule type" value="Genomic_DNA"/>
</dbReference>
<feature type="transmembrane region" description="Helical" evidence="1">
    <location>
        <begin position="42"/>
        <end position="62"/>
    </location>
</feature>
<feature type="transmembrane region" description="Helical" evidence="1">
    <location>
        <begin position="19"/>
        <end position="36"/>
    </location>
</feature>
<evidence type="ECO:0008006" key="4">
    <source>
        <dbReference type="Google" id="ProtNLM"/>
    </source>
</evidence>
<accession>A0A1G8WKD1</accession>
<dbReference type="Proteomes" id="UP000199527">
    <property type="component" value="Unassembled WGS sequence"/>
</dbReference>
<protein>
    <recommendedName>
        <fullName evidence="4">YcxB-like protein</fullName>
    </recommendedName>
</protein>
<evidence type="ECO:0000256" key="1">
    <source>
        <dbReference type="SAM" id="Phobius"/>
    </source>
</evidence>
<dbReference type="OrthoDB" id="6399463at2"/>
<proteinExistence type="predicted"/>
<keyword evidence="1" id="KW-1133">Transmembrane helix</keyword>
<keyword evidence="3" id="KW-1185">Reference proteome</keyword>
<organism evidence="2 3">
    <name type="scientific">Ferrimonas sediminum</name>
    <dbReference type="NCBI Taxonomy" id="718193"/>
    <lineage>
        <taxon>Bacteria</taxon>
        <taxon>Pseudomonadati</taxon>
        <taxon>Pseudomonadota</taxon>
        <taxon>Gammaproteobacteria</taxon>
        <taxon>Alteromonadales</taxon>
        <taxon>Ferrimonadaceae</taxon>
        <taxon>Ferrimonas</taxon>
    </lineage>
</organism>
<keyword evidence="1" id="KW-0472">Membrane</keyword>
<dbReference type="AlphaFoldDB" id="A0A1G8WKD1"/>